<name>A0A914HIH3_GLORO</name>
<reference evidence="6" key="1">
    <citation type="submission" date="2022-11" db="UniProtKB">
        <authorList>
            <consortium name="WormBaseParasite"/>
        </authorList>
    </citation>
    <scope>IDENTIFICATION</scope>
</reference>
<dbReference type="AlphaFoldDB" id="A0A914HIH3"/>
<sequence>MPTFSEFAVHAVRRMSTDTKLDLDYLKRLAQLERIDADCFRANFLVPGYRKALNKDVYGGLMFAQALAAAEATADGQFVPHAAHSLFTSKAFTDRPIEYSVTKTRDGRSFCTRKVEARQDGRTVLSAQISLCVKEPSAIEHQEAMPEVPSPETVAPFFDTARDVVNQHDEGRTTRNETIIAHLRTLLDDENQLSIFEFRPVHPDIFIGLQRHSPTPILYWLKCLVPLGAERTNKALNRFLLAFVTDATMASTANRPHTSNGHQPSMVLSLDHVVHFHSDDFSVDEWLLCENSSPIAGGGRALTDGRIWDRNGRLLLTARQESLIRSRAKETSKL</sequence>
<dbReference type="InterPro" id="IPR003703">
    <property type="entry name" value="Acyl_CoA_thio"/>
</dbReference>
<keyword evidence="2" id="KW-0378">Hydrolase</keyword>
<dbReference type="InterPro" id="IPR049449">
    <property type="entry name" value="TesB_ACOT8-like_N"/>
</dbReference>
<feature type="domain" description="Acyl-CoA thioesterase-like N-terminal HotDog" evidence="3">
    <location>
        <begin position="56"/>
        <end position="130"/>
    </location>
</feature>
<evidence type="ECO:0000259" key="4">
    <source>
        <dbReference type="Pfam" id="PF20789"/>
    </source>
</evidence>
<dbReference type="GO" id="GO:0005782">
    <property type="term" value="C:peroxisomal matrix"/>
    <property type="evidence" value="ECO:0007669"/>
    <property type="project" value="UniProtKB-SubCell"/>
</dbReference>
<dbReference type="SUPFAM" id="SSF54637">
    <property type="entry name" value="Thioesterase/thiol ester dehydrase-isomerase"/>
    <property type="match status" value="2"/>
</dbReference>
<evidence type="ECO:0000259" key="3">
    <source>
        <dbReference type="Pfam" id="PF13622"/>
    </source>
</evidence>
<evidence type="ECO:0000313" key="6">
    <source>
        <dbReference type="WBParaSite" id="Gr19_v10_g17677.t1"/>
    </source>
</evidence>
<dbReference type="InterPro" id="IPR042171">
    <property type="entry name" value="Acyl-CoA_hotdog"/>
</dbReference>
<dbReference type="Pfam" id="PF13622">
    <property type="entry name" value="4HBT_3"/>
    <property type="match status" value="1"/>
</dbReference>
<evidence type="ECO:0000256" key="1">
    <source>
        <dbReference type="ARBA" id="ARBA00006538"/>
    </source>
</evidence>
<evidence type="ECO:0000256" key="2">
    <source>
        <dbReference type="ARBA" id="ARBA00022801"/>
    </source>
</evidence>
<evidence type="ECO:0000313" key="5">
    <source>
        <dbReference type="Proteomes" id="UP000887572"/>
    </source>
</evidence>
<dbReference type="Proteomes" id="UP000887572">
    <property type="component" value="Unplaced"/>
</dbReference>
<proteinExistence type="inferred from homology"/>
<feature type="domain" description="Acyl-CoA thioesterase-like C-terminal" evidence="4">
    <location>
        <begin position="213"/>
        <end position="324"/>
    </location>
</feature>
<keyword evidence="5" id="KW-1185">Reference proteome</keyword>
<dbReference type="GO" id="GO:0009062">
    <property type="term" value="P:fatty acid catabolic process"/>
    <property type="evidence" value="ECO:0007669"/>
    <property type="project" value="TreeGrafter"/>
</dbReference>
<organism evidence="5 6">
    <name type="scientific">Globodera rostochiensis</name>
    <name type="common">Golden nematode worm</name>
    <name type="synonym">Heterodera rostochiensis</name>
    <dbReference type="NCBI Taxonomy" id="31243"/>
    <lineage>
        <taxon>Eukaryota</taxon>
        <taxon>Metazoa</taxon>
        <taxon>Ecdysozoa</taxon>
        <taxon>Nematoda</taxon>
        <taxon>Chromadorea</taxon>
        <taxon>Rhabditida</taxon>
        <taxon>Tylenchina</taxon>
        <taxon>Tylenchomorpha</taxon>
        <taxon>Tylenchoidea</taxon>
        <taxon>Heteroderidae</taxon>
        <taxon>Heteroderinae</taxon>
        <taxon>Globodera</taxon>
    </lineage>
</organism>
<dbReference type="InterPro" id="IPR049450">
    <property type="entry name" value="ACOT8-like_C"/>
</dbReference>
<comment type="similarity">
    <text evidence="1">Belongs to the C/M/P thioester hydrolase family.</text>
</comment>
<accession>A0A914HIH3</accession>
<dbReference type="Pfam" id="PF20789">
    <property type="entry name" value="4HBT_3C"/>
    <property type="match status" value="1"/>
</dbReference>
<dbReference type="WBParaSite" id="Gr19_v10_g17677.t1">
    <property type="protein sequence ID" value="Gr19_v10_g17677.t1"/>
    <property type="gene ID" value="Gr19_v10_g17677"/>
</dbReference>
<dbReference type="CDD" id="cd03444">
    <property type="entry name" value="Thioesterase_II_repeat1"/>
    <property type="match status" value="1"/>
</dbReference>
<dbReference type="PANTHER" id="PTHR11066">
    <property type="entry name" value="ACYL-COA THIOESTERASE"/>
    <property type="match status" value="1"/>
</dbReference>
<dbReference type="InterPro" id="IPR029069">
    <property type="entry name" value="HotDog_dom_sf"/>
</dbReference>
<dbReference type="Gene3D" id="2.40.160.210">
    <property type="entry name" value="Acyl-CoA thioesterase, double hotdog domain"/>
    <property type="match status" value="1"/>
</dbReference>
<protein>
    <submittedName>
        <fullName evidence="6">Acyl-CoA thioesterase II</fullName>
    </submittedName>
</protein>
<dbReference type="PANTHER" id="PTHR11066:SF34">
    <property type="entry name" value="ACYL-COENZYME A THIOESTERASE 8"/>
    <property type="match status" value="1"/>
</dbReference>
<dbReference type="GO" id="GO:0047617">
    <property type="term" value="F:fatty acyl-CoA hydrolase activity"/>
    <property type="evidence" value="ECO:0007669"/>
    <property type="project" value="InterPro"/>
</dbReference>
<dbReference type="GO" id="GO:0006637">
    <property type="term" value="P:acyl-CoA metabolic process"/>
    <property type="evidence" value="ECO:0007669"/>
    <property type="project" value="InterPro"/>
</dbReference>
<dbReference type="CDD" id="cd03445">
    <property type="entry name" value="Thioesterase_II_repeat2"/>
    <property type="match status" value="1"/>
</dbReference>